<organism evidence="3 4">
    <name type="scientific">Maylandia zebra</name>
    <name type="common">zebra mbuna</name>
    <dbReference type="NCBI Taxonomy" id="106582"/>
    <lineage>
        <taxon>Eukaryota</taxon>
        <taxon>Metazoa</taxon>
        <taxon>Chordata</taxon>
        <taxon>Craniata</taxon>
        <taxon>Vertebrata</taxon>
        <taxon>Euteleostomi</taxon>
        <taxon>Actinopterygii</taxon>
        <taxon>Neopterygii</taxon>
        <taxon>Teleostei</taxon>
        <taxon>Neoteleostei</taxon>
        <taxon>Acanthomorphata</taxon>
        <taxon>Ovalentaria</taxon>
        <taxon>Cichlomorphae</taxon>
        <taxon>Cichliformes</taxon>
        <taxon>Cichlidae</taxon>
        <taxon>African cichlids</taxon>
        <taxon>Pseudocrenilabrinae</taxon>
        <taxon>Haplochromini</taxon>
        <taxon>Maylandia</taxon>
        <taxon>Maylandia zebra complex</taxon>
    </lineage>
</organism>
<sequence>MMRCCGLLTNSVCLSVPLKSIEVELEVRDHVATVVSTLNYENKENKPLEAVFVFPLPGDTAVCHFSAKIGQTQIVAEVMEKQKAREEYDDALSSGQQAFLLEESDQSPDIFSLSVGSLPPGESASIRLEYVAELAVQADDGLRFCLPAVLNPRYQPRGGLSSVGLVPYSLSFSARVSSPRPISKVESNCSLDPLQDLNTDQTQATVKLAAGHKFDRDVELLIYYKDAHQPTAVVEAGQASAEPGSLMGDPVVMVSLYPEFPQSAMSSCGEFVFLMDRSGSMSNTRIRSAKDTLLLLLKSLPMGCYFNIYSFGSCYEHIFPKSVEYSQQTIKESLKKVEQMEANLGGTEILEPLKYIYSQPCIPNQPRQLFVFTDGEVRNTKEVIDLVKKNSGSHRCFSFGIGEGASSALINGMAKEGGGHAQFITGTDRMQAKVMQSLRFALQPVVVDISVTWDLPKEVSVTVLSPPITALFQGQRSLIYAQLTGQVGAAAGCVMVKYSLAGHPSENQLHFSLRPAEDTGLTVHRLGARTLIRSLEMEEREHRGQQGGGVKEKVVHLSVQSGVSCSFTAFIAVNKDNSKVIQGPLVRRNIPTASEFFPIAKLKVSHRSEAKMVQYIELDSTLYVQLLFHLCTLSLSAAVQLQPPRDPLLQLVFLQEASGYWRLDPALATALGKISKEMEKSNNEVWATILALIWLHAFKMDAKDEWELLAMKAASWLRAQNAPCVSECVDAGNVLLGSSVKKEALGL</sequence>
<dbReference type="PANTHER" id="PTHR45737">
    <property type="entry name" value="VON WILLEBRAND FACTOR A DOMAIN-CONTAINING PROTEIN 5A"/>
    <property type="match status" value="1"/>
</dbReference>
<evidence type="ECO:0000259" key="2">
    <source>
        <dbReference type="PROSITE" id="PS51468"/>
    </source>
</evidence>
<feature type="domain" description="VIT" evidence="2">
    <location>
        <begin position="2"/>
        <end position="132"/>
    </location>
</feature>
<name>A0A3P9C925_9CICH</name>
<evidence type="ECO:0000259" key="1">
    <source>
        <dbReference type="PROSITE" id="PS50234"/>
    </source>
</evidence>
<dbReference type="Pfam" id="PF08487">
    <property type="entry name" value="VIT"/>
    <property type="match status" value="1"/>
</dbReference>
<dbReference type="PANTHER" id="PTHR45737:SF6">
    <property type="entry name" value="VON WILLEBRAND FACTOR A DOMAIN-CONTAINING PROTEIN 5A"/>
    <property type="match status" value="1"/>
</dbReference>
<dbReference type="PROSITE" id="PS50234">
    <property type="entry name" value="VWFA"/>
    <property type="match status" value="1"/>
</dbReference>
<feature type="domain" description="VWFA" evidence="1">
    <location>
        <begin position="270"/>
        <end position="438"/>
    </location>
</feature>
<reference evidence="3 4" key="1">
    <citation type="journal article" date="2014" name="Nature">
        <title>The genomic substrate for adaptive radiation in African cichlid fish.</title>
        <authorList>
            <person name="Brawand D."/>
            <person name="Wagner C.E."/>
            <person name="Li Y.I."/>
            <person name="Malinsky M."/>
            <person name="Keller I."/>
            <person name="Fan S."/>
            <person name="Simakov O."/>
            <person name="Ng A.Y."/>
            <person name="Lim Z.W."/>
            <person name="Bezault E."/>
            <person name="Turner-Maier J."/>
            <person name="Johnson J."/>
            <person name="Alcazar R."/>
            <person name="Noh H.J."/>
            <person name="Russell P."/>
            <person name="Aken B."/>
            <person name="Alfoldi J."/>
            <person name="Amemiya C."/>
            <person name="Azzouzi N."/>
            <person name="Baroiller J.F."/>
            <person name="Barloy-Hubler F."/>
            <person name="Berlin A."/>
            <person name="Bloomquist R."/>
            <person name="Carleton K.L."/>
            <person name="Conte M.A."/>
            <person name="D'Cotta H."/>
            <person name="Eshel O."/>
            <person name="Gaffney L."/>
            <person name="Galibert F."/>
            <person name="Gante H.F."/>
            <person name="Gnerre S."/>
            <person name="Greuter L."/>
            <person name="Guyon R."/>
            <person name="Haddad N.S."/>
            <person name="Haerty W."/>
            <person name="Harris R.M."/>
            <person name="Hofmann H.A."/>
            <person name="Hourlier T."/>
            <person name="Hulata G."/>
            <person name="Jaffe D.B."/>
            <person name="Lara M."/>
            <person name="Lee A.P."/>
            <person name="MacCallum I."/>
            <person name="Mwaiko S."/>
            <person name="Nikaido M."/>
            <person name="Nishihara H."/>
            <person name="Ozouf-Costaz C."/>
            <person name="Penman D.J."/>
            <person name="Przybylski D."/>
            <person name="Rakotomanga M."/>
            <person name="Renn S.C.P."/>
            <person name="Ribeiro F.J."/>
            <person name="Ron M."/>
            <person name="Salzburger W."/>
            <person name="Sanchez-Pulido L."/>
            <person name="Santos M.E."/>
            <person name="Searle S."/>
            <person name="Sharpe T."/>
            <person name="Swofford R."/>
            <person name="Tan F.J."/>
            <person name="Williams L."/>
            <person name="Young S."/>
            <person name="Yin S."/>
            <person name="Okada N."/>
            <person name="Kocher T.D."/>
            <person name="Miska E.A."/>
            <person name="Lander E.S."/>
            <person name="Venkatesh B."/>
            <person name="Fernald R.D."/>
            <person name="Meyer A."/>
            <person name="Ponting C.P."/>
            <person name="Streelman J.T."/>
            <person name="Lindblad-Toh K."/>
            <person name="Seehausen O."/>
            <person name="Di Palma F."/>
        </authorList>
    </citation>
    <scope>NUCLEOTIDE SEQUENCE</scope>
</reference>
<evidence type="ECO:0000313" key="4">
    <source>
        <dbReference type="Proteomes" id="UP000265160"/>
    </source>
</evidence>
<reference evidence="3" key="3">
    <citation type="submission" date="2025-09" db="UniProtKB">
        <authorList>
            <consortium name="Ensembl"/>
        </authorList>
    </citation>
    <scope>IDENTIFICATION</scope>
</reference>
<dbReference type="STRING" id="106582.ENSMZEP00005018549"/>
<evidence type="ECO:0000313" key="3">
    <source>
        <dbReference type="Ensembl" id="ENSMZEP00005018549.1"/>
    </source>
</evidence>
<dbReference type="SMART" id="SM00609">
    <property type="entry name" value="VIT"/>
    <property type="match status" value="1"/>
</dbReference>
<dbReference type="GeneTree" id="ENSGT00940000162662"/>
<dbReference type="Gene3D" id="3.40.50.410">
    <property type="entry name" value="von Willebrand factor, type A domain"/>
    <property type="match status" value="1"/>
</dbReference>
<dbReference type="InterPro" id="IPR002035">
    <property type="entry name" value="VWF_A"/>
</dbReference>
<accession>A0A3P9C925</accession>
<dbReference type="InterPro" id="IPR013694">
    <property type="entry name" value="VIT"/>
</dbReference>
<dbReference type="Pfam" id="PF13768">
    <property type="entry name" value="VWA_3"/>
    <property type="match status" value="1"/>
</dbReference>
<dbReference type="AlphaFoldDB" id="A0A3P9C925"/>
<evidence type="ECO:0008006" key="5">
    <source>
        <dbReference type="Google" id="ProtNLM"/>
    </source>
</evidence>
<dbReference type="InterPro" id="IPR036465">
    <property type="entry name" value="vWFA_dom_sf"/>
</dbReference>
<proteinExistence type="predicted"/>
<protein>
    <recommendedName>
        <fullName evidence="5">VIT domain-containing protein</fullName>
    </recommendedName>
</protein>
<dbReference type="PROSITE" id="PS51468">
    <property type="entry name" value="VIT"/>
    <property type="match status" value="1"/>
</dbReference>
<keyword evidence="4" id="KW-1185">Reference proteome</keyword>
<reference evidence="3" key="2">
    <citation type="submission" date="2025-08" db="UniProtKB">
        <authorList>
            <consortium name="Ensembl"/>
        </authorList>
    </citation>
    <scope>IDENTIFICATION</scope>
</reference>
<dbReference type="SUPFAM" id="SSF53300">
    <property type="entry name" value="vWA-like"/>
    <property type="match status" value="1"/>
</dbReference>
<dbReference type="Ensembl" id="ENSMZET00005019149.1">
    <property type="protein sequence ID" value="ENSMZEP00005018549.1"/>
    <property type="gene ID" value="ENSMZEG00005013927.1"/>
</dbReference>
<dbReference type="SMART" id="SM00327">
    <property type="entry name" value="VWA"/>
    <property type="match status" value="1"/>
</dbReference>
<dbReference type="Proteomes" id="UP000265160">
    <property type="component" value="LG14"/>
</dbReference>